<accession>A0A4Y2IGC1</accession>
<dbReference type="InterPro" id="IPR013083">
    <property type="entry name" value="Znf_RING/FYVE/PHD"/>
</dbReference>
<dbReference type="Proteomes" id="UP000499080">
    <property type="component" value="Unassembled WGS sequence"/>
</dbReference>
<dbReference type="EMBL" id="BGPR01002642">
    <property type="protein sequence ID" value="GBM76718.1"/>
    <property type="molecule type" value="Genomic_DNA"/>
</dbReference>
<evidence type="ECO:0000256" key="4">
    <source>
        <dbReference type="SAM" id="MobiDB-lite"/>
    </source>
</evidence>
<keyword evidence="6" id="KW-1185">Reference proteome</keyword>
<keyword evidence="2" id="KW-0863">Zinc-finger</keyword>
<feature type="compositionally biased region" description="Low complexity" evidence="4">
    <location>
        <begin position="12"/>
        <end position="27"/>
    </location>
</feature>
<evidence type="ECO:0000256" key="1">
    <source>
        <dbReference type="ARBA" id="ARBA00022723"/>
    </source>
</evidence>
<evidence type="ECO:0000256" key="3">
    <source>
        <dbReference type="ARBA" id="ARBA00022833"/>
    </source>
</evidence>
<evidence type="ECO:0000313" key="6">
    <source>
        <dbReference type="Proteomes" id="UP000499080"/>
    </source>
</evidence>
<dbReference type="GO" id="GO:0043066">
    <property type="term" value="P:negative regulation of apoptotic process"/>
    <property type="evidence" value="ECO:0007669"/>
    <property type="project" value="TreeGrafter"/>
</dbReference>
<dbReference type="AlphaFoldDB" id="A0A4Y2IGC1"/>
<dbReference type="GO" id="GO:0008270">
    <property type="term" value="F:zinc ion binding"/>
    <property type="evidence" value="ECO:0007669"/>
    <property type="project" value="UniProtKB-KW"/>
</dbReference>
<reference evidence="5 6" key="1">
    <citation type="journal article" date="2019" name="Sci. Rep.">
        <title>Orb-weaving spider Araneus ventricosus genome elucidates the spidroin gene catalogue.</title>
        <authorList>
            <person name="Kono N."/>
            <person name="Nakamura H."/>
            <person name="Ohtoshi R."/>
            <person name="Moran D.A.P."/>
            <person name="Shinohara A."/>
            <person name="Yoshida Y."/>
            <person name="Fujiwara M."/>
            <person name="Mori M."/>
            <person name="Tomita M."/>
            <person name="Arakawa K."/>
        </authorList>
    </citation>
    <scope>NUCLEOTIDE SEQUENCE [LARGE SCALE GENOMIC DNA]</scope>
</reference>
<proteinExistence type="predicted"/>
<dbReference type="Gene3D" id="3.30.40.10">
    <property type="entry name" value="Zinc/RING finger domain, C3HC4 (zinc finger)"/>
    <property type="match status" value="1"/>
</dbReference>
<feature type="non-terminal residue" evidence="5">
    <location>
        <position position="1"/>
    </location>
</feature>
<dbReference type="Pfam" id="PF13920">
    <property type="entry name" value="zf-C3HC4_3"/>
    <property type="match status" value="1"/>
</dbReference>
<dbReference type="GO" id="GO:0016567">
    <property type="term" value="P:protein ubiquitination"/>
    <property type="evidence" value="ECO:0007669"/>
    <property type="project" value="TreeGrafter"/>
</dbReference>
<organism evidence="5 6">
    <name type="scientific">Araneus ventricosus</name>
    <name type="common">Orbweaver spider</name>
    <name type="synonym">Epeira ventricosa</name>
    <dbReference type="NCBI Taxonomy" id="182803"/>
    <lineage>
        <taxon>Eukaryota</taxon>
        <taxon>Metazoa</taxon>
        <taxon>Ecdysozoa</taxon>
        <taxon>Arthropoda</taxon>
        <taxon>Chelicerata</taxon>
        <taxon>Arachnida</taxon>
        <taxon>Araneae</taxon>
        <taxon>Araneomorphae</taxon>
        <taxon>Entelegynae</taxon>
        <taxon>Araneoidea</taxon>
        <taxon>Araneidae</taxon>
        <taxon>Araneus</taxon>
    </lineage>
</organism>
<keyword evidence="3" id="KW-0862">Zinc</keyword>
<evidence type="ECO:0008006" key="7">
    <source>
        <dbReference type="Google" id="ProtNLM"/>
    </source>
</evidence>
<dbReference type="GO" id="GO:0010468">
    <property type="term" value="P:regulation of gene expression"/>
    <property type="evidence" value="ECO:0007669"/>
    <property type="project" value="TreeGrafter"/>
</dbReference>
<gene>
    <name evidence="5" type="ORF">AVEN_10935_1</name>
</gene>
<dbReference type="PANTHER" id="PTHR46858:SF5">
    <property type="entry name" value="E3 UBIQUITIN-PROTEIN LIGASE APD1-RELATED"/>
    <property type="match status" value="1"/>
</dbReference>
<dbReference type="GO" id="GO:0061630">
    <property type="term" value="F:ubiquitin protein ligase activity"/>
    <property type="evidence" value="ECO:0007669"/>
    <property type="project" value="TreeGrafter"/>
</dbReference>
<dbReference type="OrthoDB" id="24526at2759"/>
<comment type="caution">
    <text evidence="5">The sequence shown here is derived from an EMBL/GenBank/DDBJ whole genome shotgun (WGS) entry which is preliminary data.</text>
</comment>
<dbReference type="PANTHER" id="PTHR46858">
    <property type="entry name" value="OS05G0521000 PROTEIN"/>
    <property type="match status" value="1"/>
</dbReference>
<keyword evidence="1" id="KW-0479">Metal-binding</keyword>
<evidence type="ECO:0000256" key="2">
    <source>
        <dbReference type="ARBA" id="ARBA00022771"/>
    </source>
</evidence>
<name>A0A4Y2IGC1_ARAVE</name>
<evidence type="ECO:0000313" key="5">
    <source>
        <dbReference type="EMBL" id="GBM76718.1"/>
    </source>
</evidence>
<protein>
    <recommendedName>
        <fullName evidence="7">RING-type domain-containing protein</fullName>
    </recommendedName>
</protein>
<feature type="region of interest" description="Disordered" evidence="4">
    <location>
        <begin position="1"/>
        <end position="27"/>
    </location>
</feature>
<sequence>DSSNHKLSALPSVTTESLSSSSSCNDNSDVILSQSSSNALEVDKNNTRIKLDKQLCLFCCTKPANCSIIHGKIGCTICCFTCGQKLYAENKRCPVCRRTIERIVYLYHL</sequence>